<evidence type="ECO:0008006" key="4">
    <source>
        <dbReference type="Google" id="ProtNLM"/>
    </source>
</evidence>
<evidence type="ECO:0000313" key="2">
    <source>
        <dbReference type="EMBL" id="OEJ65094.1"/>
    </source>
</evidence>
<dbReference type="AlphaFoldDB" id="A0A1E5Q5F0"/>
<name>A0A1E5Q5F0_9PROT</name>
<gene>
    <name evidence="2" type="ORF">BEN30_15525</name>
</gene>
<comment type="caution">
    <text evidence="2">The sequence shown here is derived from an EMBL/GenBank/DDBJ whole genome shotgun (WGS) entry which is preliminary data.</text>
</comment>
<feature type="chain" id="PRO_5009184055" description="Antifreeze glycopeptide polyprotein" evidence="1">
    <location>
        <begin position="36"/>
        <end position="637"/>
    </location>
</feature>
<sequence length="637" mass="67193">MNASPVKPTLRIQRTLRAVLAGGAILACLPMAAFAQDAAEDLIAPIQLVPPAGGRANPPARPAPLRPAPTFGAPAFGKSQQTRPTDGVIAVEGIDMNGSNQPVIGRSVESQTLGSVNPDVAGVLSDADGGLGSAMWQGTPLSVIETLLPQVPVTTSSMAMRDLMRRLLLTGADVPEGGESGSLISLRAGLLSSMGDFVGVKSLLDVVPGRAGNANLLRVDVDTRFLTGDVARACQLTHAYIQEQRTEYWQKAFIFCQAVEGDGAAALLGLSLLEEQGVTDPVLFKLVDALAHQGDAAFKAPVIDSLANPTPMHLALARVAKTQLPSDVISSNRPSVLRAIAISPNASPELRLEAAERAESAGALPVDALRQLYASISFSEDELQNPLTQAVQLSGPMSRALLYRATLMQTVPAAQAEALHRALEIARENGRYASAARAFLPQLGRVPATQDLVWFAPEAIRAFLITGRHGDARTWFELLQVAASRDPNMAAELEALMPVARLSGYDGASDWTMERMHAWWLAVKHTEGARDKAVTLAATLDALGEPVGDEIWADLIDGTSHSAMLAPYPSHWFLLDGAASKGRVGETILLALVGLGDGGPARADPIVLNHILRALLAVGLEKEVRTMALEAVVAAGL</sequence>
<reference evidence="3" key="1">
    <citation type="submission" date="2016-07" db="EMBL/GenBank/DDBJ databases">
        <authorList>
            <person name="Florea S."/>
            <person name="Webb J.S."/>
            <person name="Jaromczyk J."/>
            <person name="Schardl C.L."/>
        </authorList>
    </citation>
    <scope>NUCLEOTIDE SEQUENCE [LARGE SCALE GENOMIC DNA]</scope>
    <source>
        <strain evidence="3">MV-1</strain>
    </source>
</reference>
<organism evidence="2 3">
    <name type="scientific">Magnetovibrio blakemorei</name>
    <dbReference type="NCBI Taxonomy" id="28181"/>
    <lineage>
        <taxon>Bacteria</taxon>
        <taxon>Pseudomonadati</taxon>
        <taxon>Pseudomonadota</taxon>
        <taxon>Alphaproteobacteria</taxon>
        <taxon>Rhodospirillales</taxon>
        <taxon>Magnetovibrionaceae</taxon>
        <taxon>Magnetovibrio</taxon>
    </lineage>
</organism>
<dbReference type="PROSITE" id="PS51257">
    <property type="entry name" value="PROKAR_LIPOPROTEIN"/>
    <property type="match status" value="1"/>
</dbReference>
<protein>
    <recommendedName>
        <fullName evidence="4">Antifreeze glycopeptide polyprotein</fullName>
    </recommendedName>
</protein>
<proteinExistence type="predicted"/>
<keyword evidence="3" id="KW-1185">Reference proteome</keyword>
<dbReference type="OrthoDB" id="8477642at2"/>
<dbReference type="Proteomes" id="UP000095347">
    <property type="component" value="Unassembled WGS sequence"/>
</dbReference>
<dbReference type="RefSeq" id="WP_069958983.1">
    <property type="nucleotide sequence ID" value="NZ_MCGG01000055.1"/>
</dbReference>
<feature type="signal peptide" evidence="1">
    <location>
        <begin position="1"/>
        <end position="35"/>
    </location>
</feature>
<evidence type="ECO:0000256" key="1">
    <source>
        <dbReference type="SAM" id="SignalP"/>
    </source>
</evidence>
<evidence type="ECO:0000313" key="3">
    <source>
        <dbReference type="Proteomes" id="UP000095347"/>
    </source>
</evidence>
<dbReference type="STRING" id="28181.BEN30_15525"/>
<keyword evidence="1" id="KW-0732">Signal</keyword>
<accession>A0A1E5Q5F0</accession>
<dbReference type="EMBL" id="MCGG01000055">
    <property type="protein sequence ID" value="OEJ65094.1"/>
    <property type="molecule type" value="Genomic_DNA"/>
</dbReference>